<dbReference type="PANTHER" id="PTHR46312:SF2">
    <property type="entry name" value="NUCLEOTIDE-BINDING OLIGOMERIZATION DOMAIN-CONTAINING PROTEIN 2-LIKE"/>
    <property type="match status" value="1"/>
</dbReference>
<comment type="caution">
    <text evidence="5">The sequence shown here is derived from an EMBL/GenBank/DDBJ whole genome shotgun (WGS) entry which is preliminary data.</text>
</comment>
<dbReference type="InterPro" id="IPR032675">
    <property type="entry name" value="LRR_dom_sf"/>
</dbReference>
<dbReference type="Gene3D" id="3.80.10.10">
    <property type="entry name" value="Ribonuclease Inhibitor"/>
    <property type="match status" value="3"/>
</dbReference>
<dbReference type="Pfam" id="PF05729">
    <property type="entry name" value="NACHT"/>
    <property type="match status" value="1"/>
</dbReference>
<accession>A0A9D4IFB2</accession>
<feature type="coiled-coil region" evidence="3">
    <location>
        <begin position="262"/>
        <end position="310"/>
    </location>
</feature>
<sequence length="1885" mass="212527">MASLSAVFTEAERTNWLKAWMAVDIAKSGLEQFVDNEAKTLHTNIYNTIWSSSQGAAACIGCHTANLLKCPTQGVCKKKGAHGNCTSMHDNAAKQPRPCPANVCTKVHDEIVKQHAFSNPSWKNTSASQWAKHPWEIAKAYFPPDGYVGKTSVQDTDFNAIISFMMNCNQIHNKLSFTIARGKYNPPCLLTKARDIGRTVRHSPQCKVTDLDLQEIFTTLTSLLSDQTYLAHDVTAQEAVRKLAELEKDTLKITTEEMIHLLEAAQDTLKKVEHIADKADKALDEMKMHLEQCKKDLNAHTDRCKQKLDEHTAKCTNAIDEHVSKTVDSTYEQSCKELIEGMKKLYNEKLYYVTVSPFDDSSGEKLRDVYMPPKILEMCKEIKTFKKTEKQVNTYKGLFLTDNTVNPRIFIQGEAGSGKTTFLAKLALDWCEGVHGSSASDNSKIIFADFDALQRYEYVFHITLRNSKNQCDVYTMIKEQIIDRIYSAKDREKAYELVSEIMKHKGCLVLLDGLDEWTGPEDLPTLVVVHNKCVMLITTRPWKLAEGKVKHSDIHALLQLEGINKPFELSKIILSRLVDKEELEIKYTSFTLYVKKQKLEELLSSPMMLSAIVCAYADGIELKGSKCEVYILLVESLFKKANSCTRTFQQPPFSFFKRTEYIQPNLEPLNRLAEMAFHLLFVNDKENSIMFRMTELEKFKIYEYKDFALKSGILSAQRTASALRPSSSFMFIHLSIQEFLAAYHIARNANLIDGIISIYLNRHPEAYLDISQVFIFLCGLDVSCAEKLSSMMDEREALDTYHSSACHKMLNKIILAGLREANANGYSDIALKLSHFNFDNNNIIDLHKIWENNAANAIVLRVEIDYWKPLKNPRISPGNDECASQITFDLHSCLELAHLKLSGRCILGKDSASVGTLEFPVCIILNIADPTQCTELPPVLPSVKDIRLTRVTCSCTWLRSLLSMMLTRNCDMDCFLHNCHLTACGEGEANTSYTTGFIGLYVYPNKRISISRTNDTGLWEILHGLSIKSLSLDRFGYSDCRVNHEKSFSQTIASLSKLEKLDIKMDELTPCVLEALRGLNIKSLTLSSKEWGELHAESLTQLLSSLKRLETLDITMDELIPCLWEALRCLNIKSLTLSSKEWGELHAESLTQLLSSLKRLETLDITMDELIPCLWKALLGLNIKSLTLSSRELGELHAESLTQSPVSLKRLETLDITMKKLTPCLWEALRGLNIKSLTFSSKKWGELHAESLTQSLSSLKRLETLEIGVTEDSPGLWKALHGLNIKSLRLDGWEGEGLRINHSESLTQSLSSLAQMKKLTIHVQKDSPWEALNGLNIEYLNLKIDDSRGELHEESLSQSLSSLMRLQKLDIHVDEDITGFWESFYGLNIKKLRVYGNCRVKYKESLSHLLPSLTRLETLRIGADEACPGLWEALQGLSVKSLTIEGENQGFELNHTELLSQSVSSLTHLETLDISVKEQSTGLWDVLHTLNIKTLSLSLLNIQWTDLRTESLSKSLSSLTRLETLNVSVYAEISCPWKALHGLNIKSLSLSHFGKCKDLQAESLYQSLASLTQLETLSIELDPDSRGLWRGIHCLNIKRLSLKSEEWEGLHTELISLSLSSLTQLDTLCIEMECDNPGLWEAVHGLNIKSLSLSGFWKRTGIDVKHTVSMAKTLASLIHLETLSIDVEHESPGLWEAFHGQNIKSLSLSGVRKSSGIDVKHAETFSQSLSSLTQLETLTLHVHTYIALQVPQSLKYLNIYSDTMLPSKVRELVDSLAIYTHLIGIKLEFGCASSIDPPERIPVQEYIPFQQELAARKNVTVKRFRIYELPDSAGYAMSVRDIGDVDDAASDILEDDVYKRFAKYIDRYIINRISILIEISPGSLS</sequence>
<reference evidence="5" key="2">
    <citation type="submission" date="2020-11" db="EMBL/GenBank/DDBJ databases">
        <authorList>
            <person name="McCartney M.A."/>
            <person name="Auch B."/>
            <person name="Kono T."/>
            <person name="Mallez S."/>
            <person name="Becker A."/>
            <person name="Gohl D.M."/>
            <person name="Silverstein K.A.T."/>
            <person name="Koren S."/>
            <person name="Bechman K.B."/>
            <person name="Herman A."/>
            <person name="Abrahante J.E."/>
            <person name="Garbe J."/>
        </authorList>
    </citation>
    <scope>NUCLEOTIDE SEQUENCE</scope>
    <source>
        <strain evidence="5">Duluth1</strain>
        <tissue evidence="5">Whole animal</tissue>
    </source>
</reference>
<evidence type="ECO:0000256" key="3">
    <source>
        <dbReference type="SAM" id="Coils"/>
    </source>
</evidence>
<protein>
    <recommendedName>
        <fullName evidence="4">NACHT domain-containing protein</fullName>
    </recommendedName>
</protein>
<dbReference type="InterPro" id="IPR027417">
    <property type="entry name" value="P-loop_NTPase"/>
</dbReference>
<gene>
    <name evidence="5" type="ORF">DPMN_171617</name>
</gene>
<dbReference type="Proteomes" id="UP000828390">
    <property type="component" value="Unassembled WGS sequence"/>
</dbReference>
<dbReference type="InterPro" id="IPR007111">
    <property type="entry name" value="NACHT_NTPase"/>
</dbReference>
<name>A0A9D4IFB2_DREPO</name>
<evidence type="ECO:0000259" key="4">
    <source>
        <dbReference type="PROSITE" id="PS50837"/>
    </source>
</evidence>
<evidence type="ECO:0000256" key="2">
    <source>
        <dbReference type="ARBA" id="ARBA00022840"/>
    </source>
</evidence>
<feature type="domain" description="NACHT" evidence="4">
    <location>
        <begin position="407"/>
        <end position="516"/>
    </location>
</feature>
<keyword evidence="1" id="KW-0547">Nucleotide-binding</keyword>
<dbReference type="Gene3D" id="3.40.50.300">
    <property type="entry name" value="P-loop containing nucleotide triphosphate hydrolases"/>
    <property type="match status" value="1"/>
</dbReference>
<proteinExistence type="predicted"/>
<organism evidence="5 6">
    <name type="scientific">Dreissena polymorpha</name>
    <name type="common">Zebra mussel</name>
    <name type="synonym">Mytilus polymorpha</name>
    <dbReference type="NCBI Taxonomy" id="45954"/>
    <lineage>
        <taxon>Eukaryota</taxon>
        <taxon>Metazoa</taxon>
        <taxon>Spiralia</taxon>
        <taxon>Lophotrochozoa</taxon>
        <taxon>Mollusca</taxon>
        <taxon>Bivalvia</taxon>
        <taxon>Autobranchia</taxon>
        <taxon>Heteroconchia</taxon>
        <taxon>Euheterodonta</taxon>
        <taxon>Imparidentia</taxon>
        <taxon>Neoheterodontei</taxon>
        <taxon>Myida</taxon>
        <taxon>Dreissenoidea</taxon>
        <taxon>Dreissenidae</taxon>
        <taxon>Dreissena</taxon>
    </lineage>
</organism>
<dbReference type="SUPFAM" id="SSF52540">
    <property type="entry name" value="P-loop containing nucleoside triphosphate hydrolases"/>
    <property type="match status" value="1"/>
</dbReference>
<dbReference type="GO" id="GO:0005524">
    <property type="term" value="F:ATP binding"/>
    <property type="evidence" value="ECO:0007669"/>
    <property type="project" value="UniProtKB-KW"/>
</dbReference>
<keyword evidence="2" id="KW-0067">ATP-binding</keyword>
<evidence type="ECO:0000313" key="5">
    <source>
        <dbReference type="EMBL" id="KAH3770332.1"/>
    </source>
</evidence>
<evidence type="ECO:0000256" key="1">
    <source>
        <dbReference type="ARBA" id="ARBA00022741"/>
    </source>
</evidence>
<dbReference type="EMBL" id="JAIWYP010000009">
    <property type="protein sequence ID" value="KAH3770332.1"/>
    <property type="molecule type" value="Genomic_DNA"/>
</dbReference>
<dbReference type="Pfam" id="PF15112">
    <property type="entry name" value="DUF4559"/>
    <property type="match status" value="1"/>
</dbReference>
<dbReference type="PROSITE" id="PS50837">
    <property type="entry name" value="NACHT"/>
    <property type="match status" value="1"/>
</dbReference>
<reference evidence="5" key="1">
    <citation type="journal article" date="2019" name="bioRxiv">
        <title>The Genome of the Zebra Mussel, Dreissena polymorpha: A Resource for Invasive Species Research.</title>
        <authorList>
            <person name="McCartney M.A."/>
            <person name="Auch B."/>
            <person name="Kono T."/>
            <person name="Mallez S."/>
            <person name="Zhang Y."/>
            <person name="Obille A."/>
            <person name="Becker A."/>
            <person name="Abrahante J.E."/>
            <person name="Garbe J."/>
            <person name="Badalamenti J.P."/>
            <person name="Herman A."/>
            <person name="Mangelson H."/>
            <person name="Liachko I."/>
            <person name="Sullivan S."/>
            <person name="Sone E.D."/>
            <person name="Koren S."/>
            <person name="Silverstein K.A.T."/>
            <person name="Beckman K.B."/>
            <person name="Gohl D.M."/>
        </authorList>
    </citation>
    <scope>NUCLEOTIDE SEQUENCE</scope>
    <source>
        <strain evidence="5">Duluth1</strain>
        <tissue evidence="5">Whole animal</tissue>
    </source>
</reference>
<keyword evidence="6" id="KW-1185">Reference proteome</keyword>
<keyword evidence="3" id="KW-0175">Coiled coil</keyword>
<evidence type="ECO:0000313" key="6">
    <source>
        <dbReference type="Proteomes" id="UP000828390"/>
    </source>
</evidence>
<dbReference type="PANTHER" id="PTHR46312">
    <property type="entry name" value="NACHT DOMAIN-CONTAINING PROTEIN"/>
    <property type="match status" value="1"/>
</dbReference>
<dbReference type="InterPro" id="IPR027897">
    <property type="entry name" value="DUF4559"/>
</dbReference>
<dbReference type="SUPFAM" id="SSF52047">
    <property type="entry name" value="RNI-like"/>
    <property type="match status" value="3"/>
</dbReference>